<evidence type="ECO:0000256" key="2">
    <source>
        <dbReference type="ARBA" id="ARBA00021157"/>
    </source>
</evidence>
<feature type="region of interest" description="Disordered" evidence="16">
    <location>
        <begin position="23"/>
        <end position="43"/>
    </location>
</feature>
<dbReference type="CDD" id="cd14007">
    <property type="entry name" value="STKc_Aurora"/>
    <property type="match status" value="1"/>
</dbReference>
<name>A0A0L0SG97_ALLM3</name>
<dbReference type="GO" id="GO:0032465">
    <property type="term" value="P:regulation of cytokinesis"/>
    <property type="evidence" value="ECO:0007669"/>
    <property type="project" value="UniProtKB-ARBA"/>
</dbReference>
<evidence type="ECO:0000256" key="14">
    <source>
        <dbReference type="RuleBase" id="RU000304"/>
    </source>
</evidence>
<evidence type="ECO:0000256" key="9">
    <source>
        <dbReference type="ARBA" id="ARBA00048679"/>
    </source>
</evidence>
<accession>A0A0L0SG97</accession>
<evidence type="ECO:0000256" key="13">
    <source>
        <dbReference type="PROSITE-ProRule" id="PRU10141"/>
    </source>
</evidence>
<dbReference type="VEuPathDB" id="FungiDB:AMAG_06244"/>
<evidence type="ECO:0000256" key="7">
    <source>
        <dbReference type="ARBA" id="ARBA00022840"/>
    </source>
</evidence>
<dbReference type="STRING" id="578462.A0A0L0SG97"/>
<evidence type="ECO:0000256" key="1">
    <source>
        <dbReference type="ARBA" id="ARBA00012513"/>
    </source>
</evidence>
<feature type="compositionally biased region" description="Low complexity" evidence="16">
    <location>
        <begin position="23"/>
        <end position="38"/>
    </location>
</feature>
<evidence type="ECO:0000256" key="6">
    <source>
        <dbReference type="ARBA" id="ARBA00022777"/>
    </source>
</evidence>
<dbReference type="GO" id="GO:1902115">
    <property type="term" value="P:regulation of organelle assembly"/>
    <property type="evidence" value="ECO:0007669"/>
    <property type="project" value="UniProtKB-ARBA"/>
</dbReference>
<dbReference type="SUPFAM" id="SSF56112">
    <property type="entry name" value="Protein kinase-like (PK-like)"/>
    <property type="match status" value="1"/>
</dbReference>
<keyword evidence="3 14" id="KW-0723">Serine/threonine-protein kinase</keyword>
<evidence type="ECO:0000256" key="5">
    <source>
        <dbReference type="ARBA" id="ARBA00022741"/>
    </source>
</evidence>
<evidence type="ECO:0000313" key="18">
    <source>
        <dbReference type="EMBL" id="KNE61415.1"/>
    </source>
</evidence>
<dbReference type="eggNOG" id="KOG0580">
    <property type="taxonomic scope" value="Eukaryota"/>
</dbReference>
<evidence type="ECO:0000256" key="8">
    <source>
        <dbReference type="ARBA" id="ARBA00047899"/>
    </source>
</evidence>
<dbReference type="PROSITE" id="PS00107">
    <property type="entry name" value="PROTEIN_KINASE_ATP"/>
    <property type="match status" value="1"/>
</dbReference>
<evidence type="ECO:0000259" key="17">
    <source>
        <dbReference type="PROSITE" id="PS50011"/>
    </source>
</evidence>
<dbReference type="OMA" id="ESRFPEW"/>
<evidence type="ECO:0000256" key="4">
    <source>
        <dbReference type="ARBA" id="ARBA00022679"/>
    </source>
</evidence>
<dbReference type="PROSITE" id="PS50011">
    <property type="entry name" value="PROTEIN_KINASE_DOM"/>
    <property type="match status" value="1"/>
</dbReference>
<evidence type="ECO:0000256" key="10">
    <source>
        <dbReference type="PIRSR" id="PIRSR630616-1"/>
    </source>
</evidence>
<protein>
    <recommendedName>
        <fullName evidence="2 15">Aurora kinase</fullName>
        <ecNumber evidence="1 15">2.7.11.1</ecNumber>
    </recommendedName>
</protein>
<keyword evidence="6 15" id="KW-0418">Kinase</keyword>
<dbReference type="Proteomes" id="UP000054350">
    <property type="component" value="Unassembled WGS sequence"/>
</dbReference>
<evidence type="ECO:0000256" key="11">
    <source>
        <dbReference type="PIRSR" id="PIRSR630616-2"/>
    </source>
</evidence>
<feature type="binding site" evidence="11 13">
    <location>
        <position position="80"/>
    </location>
    <ligand>
        <name>ATP</name>
        <dbReference type="ChEBI" id="CHEBI:30616"/>
    </ligand>
</feature>
<dbReference type="InterPro" id="IPR000719">
    <property type="entry name" value="Prot_kinase_dom"/>
</dbReference>
<dbReference type="GO" id="GO:0072479">
    <property type="term" value="P:response to mitotic cell cycle spindle assembly checkpoint signaling"/>
    <property type="evidence" value="ECO:0007669"/>
    <property type="project" value="UniProtKB-ARBA"/>
</dbReference>
<evidence type="ECO:0000256" key="16">
    <source>
        <dbReference type="SAM" id="MobiDB-lite"/>
    </source>
</evidence>
<dbReference type="PROSITE" id="PS51257">
    <property type="entry name" value="PROKAR_LIPOPROTEIN"/>
    <property type="match status" value="1"/>
</dbReference>
<dbReference type="GO" id="GO:0000776">
    <property type="term" value="C:kinetochore"/>
    <property type="evidence" value="ECO:0007669"/>
    <property type="project" value="UniProtKB-ARBA"/>
</dbReference>
<feature type="binding site" evidence="11">
    <location>
        <position position="61"/>
    </location>
    <ligand>
        <name>ATP</name>
        <dbReference type="ChEBI" id="CHEBI:30616"/>
    </ligand>
</feature>
<dbReference type="GO" id="GO:0032133">
    <property type="term" value="C:chromosome passenger complex"/>
    <property type="evidence" value="ECO:0007669"/>
    <property type="project" value="UniProtKB-ARBA"/>
</dbReference>
<dbReference type="InterPro" id="IPR011009">
    <property type="entry name" value="Kinase-like_dom_sf"/>
</dbReference>
<dbReference type="Pfam" id="PF00069">
    <property type="entry name" value="Pkinase"/>
    <property type="match status" value="1"/>
</dbReference>
<feature type="binding site" evidence="11">
    <location>
        <begin position="178"/>
        <end position="179"/>
    </location>
    <ligand>
        <name>ATP</name>
        <dbReference type="ChEBI" id="CHEBI:30616"/>
    </ligand>
</feature>
<dbReference type="GO" id="GO:0090266">
    <property type="term" value="P:regulation of mitotic cell cycle spindle assembly checkpoint"/>
    <property type="evidence" value="ECO:0007669"/>
    <property type="project" value="UniProtKB-ARBA"/>
</dbReference>
<evidence type="ECO:0000256" key="3">
    <source>
        <dbReference type="ARBA" id="ARBA00022527"/>
    </source>
</evidence>
<dbReference type="GO" id="GO:0004674">
    <property type="term" value="F:protein serine/threonine kinase activity"/>
    <property type="evidence" value="ECO:0007669"/>
    <property type="project" value="UniProtKB-KW"/>
</dbReference>
<dbReference type="OrthoDB" id="377346at2759"/>
<keyword evidence="5 11" id="KW-0547">Nucleotide-binding</keyword>
<dbReference type="PROSITE" id="PS00108">
    <property type="entry name" value="PROTEIN_KINASE_ST"/>
    <property type="match status" value="1"/>
</dbReference>
<feature type="binding site" evidence="11">
    <location>
        <begin position="129"/>
        <end position="131"/>
    </location>
    <ligand>
        <name>ATP</name>
        <dbReference type="ChEBI" id="CHEBI:30616"/>
    </ligand>
</feature>
<evidence type="ECO:0000313" key="19">
    <source>
        <dbReference type="Proteomes" id="UP000054350"/>
    </source>
</evidence>
<dbReference type="EC" id="2.7.11.1" evidence="1 15"/>
<dbReference type="GO" id="GO:0045143">
    <property type="term" value="P:homologous chromosome segregation"/>
    <property type="evidence" value="ECO:0007669"/>
    <property type="project" value="UniProtKB-ARBA"/>
</dbReference>
<dbReference type="GO" id="GO:0051233">
    <property type="term" value="C:spindle midzone"/>
    <property type="evidence" value="ECO:0007669"/>
    <property type="project" value="UniProtKB-ARBA"/>
</dbReference>
<dbReference type="PANTHER" id="PTHR24350">
    <property type="entry name" value="SERINE/THREONINE-PROTEIN KINASE IAL-RELATED"/>
    <property type="match status" value="1"/>
</dbReference>
<dbReference type="AlphaFoldDB" id="A0A0L0SG97"/>
<comment type="catalytic activity">
    <reaction evidence="9 15">
        <text>L-seryl-[protein] + ATP = O-phospho-L-seryl-[protein] + ADP + H(+)</text>
        <dbReference type="Rhea" id="RHEA:17989"/>
        <dbReference type="Rhea" id="RHEA-COMP:9863"/>
        <dbReference type="Rhea" id="RHEA-COMP:11604"/>
        <dbReference type="ChEBI" id="CHEBI:15378"/>
        <dbReference type="ChEBI" id="CHEBI:29999"/>
        <dbReference type="ChEBI" id="CHEBI:30616"/>
        <dbReference type="ChEBI" id="CHEBI:83421"/>
        <dbReference type="ChEBI" id="CHEBI:456216"/>
        <dbReference type="EC" id="2.7.11.1"/>
    </reaction>
</comment>
<dbReference type="InterPro" id="IPR017441">
    <property type="entry name" value="Protein_kinase_ATP_BS"/>
</dbReference>
<evidence type="ECO:0000256" key="12">
    <source>
        <dbReference type="PIRSR" id="PIRSR630616-3"/>
    </source>
</evidence>
<gene>
    <name evidence="18" type="ORF">AMAG_06244</name>
</gene>
<reference evidence="18 19" key="1">
    <citation type="submission" date="2009-11" db="EMBL/GenBank/DDBJ databases">
        <title>Annotation of Allomyces macrogynus ATCC 38327.</title>
        <authorList>
            <consortium name="The Broad Institute Genome Sequencing Platform"/>
            <person name="Russ C."/>
            <person name="Cuomo C."/>
            <person name="Burger G."/>
            <person name="Gray M.W."/>
            <person name="Holland P.W.H."/>
            <person name="King N."/>
            <person name="Lang F.B.F."/>
            <person name="Roger A.J."/>
            <person name="Ruiz-Trillo I."/>
            <person name="Young S.K."/>
            <person name="Zeng Q."/>
            <person name="Gargeya S."/>
            <person name="Fitzgerald M."/>
            <person name="Haas B."/>
            <person name="Abouelleil A."/>
            <person name="Alvarado L."/>
            <person name="Arachchi H.M."/>
            <person name="Berlin A."/>
            <person name="Chapman S.B."/>
            <person name="Gearin G."/>
            <person name="Goldberg J."/>
            <person name="Griggs A."/>
            <person name="Gujja S."/>
            <person name="Hansen M."/>
            <person name="Heiman D."/>
            <person name="Howarth C."/>
            <person name="Larimer J."/>
            <person name="Lui A."/>
            <person name="MacDonald P.J.P."/>
            <person name="McCowen C."/>
            <person name="Montmayeur A."/>
            <person name="Murphy C."/>
            <person name="Neiman D."/>
            <person name="Pearson M."/>
            <person name="Priest M."/>
            <person name="Roberts A."/>
            <person name="Saif S."/>
            <person name="Shea T."/>
            <person name="Sisk P."/>
            <person name="Stolte C."/>
            <person name="Sykes S."/>
            <person name="Wortman J."/>
            <person name="Nusbaum C."/>
            <person name="Birren B."/>
        </authorList>
    </citation>
    <scope>NUCLEOTIDE SEQUENCE [LARGE SCALE GENOMIC DNA]</scope>
    <source>
        <strain evidence="18 19">ATCC 38327</strain>
    </source>
</reference>
<organism evidence="18 19">
    <name type="scientific">Allomyces macrogynus (strain ATCC 38327)</name>
    <name type="common">Allomyces javanicus var. macrogynus</name>
    <dbReference type="NCBI Taxonomy" id="578462"/>
    <lineage>
        <taxon>Eukaryota</taxon>
        <taxon>Fungi</taxon>
        <taxon>Fungi incertae sedis</taxon>
        <taxon>Blastocladiomycota</taxon>
        <taxon>Blastocladiomycetes</taxon>
        <taxon>Blastocladiales</taxon>
        <taxon>Blastocladiaceae</taxon>
        <taxon>Allomyces</taxon>
    </lineage>
</organism>
<dbReference type="GO" id="GO:0008608">
    <property type="term" value="P:attachment of spindle microtubules to kinetochore"/>
    <property type="evidence" value="ECO:0007669"/>
    <property type="project" value="UniProtKB-ARBA"/>
</dbReference>
<feature type="active site" description="Proton acceptor" evidence="10">
    <location>
        <position position="174"/>
    </location>
</feature>
<dbReference type="InterPro" id="IPR030616">
    <property type="entry name" value="Aur-like"/>
</dbReference>
<sequence length="336" mass="37589">MKRTAGTASTASATTACVRPLAPATASAAPTSSSSSSTNAQPPRVWTLKDFDIGRPLGQGRFGRVYVAREKESGFIVALKILVKTEIKREKFERQLRREVEIQSHLRHPNILRLYGYFYDEKRVFLILEYAPRGELYKLLKEVGSFDEPRAARYFAEIVNALEYLHRKNVIHRDLKPENILLAGDDSVKLSDFGWSVHAPTDRRSTICGTIDYLSPELISADQNQGVEYSRAVDVWSLGVILYEFLVGHPPFEDPTIPETYSRIRNVDLRFPPEVSAEARDLIEKMLQRNPEDRLPLADVLEHPFLTKNCPETLVGLYRPHLPGGGAGAGAASGGQ</sequence>
<feature type="binding site" evidence="11">
    <location>
        <position position="192"/>
    </location>
    <ligand>
        <name>ATP</name>
        <dbReference type="ChEBI" id="CHEBI:30616"/>
    </ligand>
</feature>
<dbReference type="SMART" id="SM00220">
    <property type="entry name" value="S_TKc"/>
    <property type="match status" value="1"/>
</dbReference>
<dbReference type="FunFam" id="1.10.510.10:FF:000235">
    <property type="entry name" value="Serine/threonine-protein kinase ark1"/>
    <property type="match status" value="1"/>
</dbReference>
<feature type="cross-link" description="Glycyl lysine isopeptide (Lys-Gly) (interchain with G-Cter in SUMO2)" evidence="12">
    <location>
        <position position="176"/>
    </location>
</feature>
<dbReference type="Gene3D" id="1.10.510.10">
    <property type="entry name" value="Transferase(Phosphotransferase) domain 1"/>
    <property type="match status" value="1"/>
</dbReference>
<reference evidence="18 19" key="2">
    <citation type="submission" date="2009-11" db="EMBL/GenBank/DDBJ databases">
        <title>The Genome Sequence of Allomyces macrogynus strain ATCC 38327.</title>
        <authorList>
            <consortium name="The Broad Institute Genome Sequencing Platform"/>
            <person name="Russ C."/>
            <person name="Cuomo C."/>
            <person name="Shea T."/>
            <person name="Young S.K."/>
            <person name="Zeng Q."/>
            <person name="Koehrsen M."/>
            <person name="Haas B."/>
            <person name="Borodovsky M."/>
            <person name="Guigo R."/>
            <person name="Alvarado L."/>
            <person name="Berlin A."/>
            <person name="Borenstein D."/>
            <person name="Chen Z."/>
            <person name="Engels R."/>
            <person name="Freedman E."/>
            <person name="Gellesch M."/>
            <person name="Goldberg J."/>
            <person name="Griggs A."/>
            <person name="Gujja S."/>
            <person name="Heiman D."/>
            <person name="Hepburn T."/>
            <person name="Howarth C."/>
            <person name="Jen D."/>
            <person name="Larson L."/>
            <person name="Lewis B."/>
            <person name="Mehta T."/>
            <person name="Park D."/>
            <person name="Pearson M."/>
            <person name="Roberts A."/>
            <person name="Saif S."/>
            <person name="Shenoy N."/>
            <person name="Sisk P."/>
            <person name="Stolte C."/>
            <person name="Sykes S."/>
            <person name="Walk T."/>
            <person name="White J."/>
            <person name="Yandava C."/>
            <person name="Burger G."/>
            <person name="Gray M.W."/>
            <person name="Holland P.W.H."/>
            <person name="King N."/>
            <person name="Lang F.B.F."/>
            <person name="Roger A.J."/>
            <person name="Ruiz-Trillo I."/>
            <person name="Lander E."/>
            <person name="Nusbaum C."/>
        </authorList>
    </citation>
    <scope>NUCLEOTIDE SEQUENCE [LARGE SCALE GENOMIC DNA]</scope>
    <source>
        <strain evidence="18 19">ATCC 38327</strain>
    </source>
</reference>
<dbReference type="EMBL" id="GG745338">
    <property type="protein sequence ID" value="KNE61415.1"/>
    <property type="molecule type" value="Genomic_DNA"/>
</dbReference>
<keyword evidence="19" id="KW-1185">Reference proteome</keyword>
<comment type="similarity">
    <text evidence="15">Belongs to the protein kinase superfamily. Ser/Thr protein kinase family. Aurora subfamily.</text>
</comment>
<evidence type="ECO:0000256" key="15">
    <source>
        <dbReference type="RuleBase" id="RU367134"/>
    </source>
</evidence>
<proteinExistence type="inferred from homology"/>
<dbReference type="InterPro" id="IPR008271">
    <property type="entry name" value="Ser/Thr_kinase_AS"/>
</dbReference>
<feature type="domain" description="Protein kinase" evidence="17">
    <location>
        <begin position="51"/>
        <end position="306"/>
    </location>
</feature>
<keyword evidence="4 15" id="KW-0808">Transferase</keyword>
<dbReference type="GO" id="GO:0005524">
    <property type="term" value="F:ATP binding"/>
    <property type="evidence" value="ECO:0007669"/>
    <property type="project" value="UniProtKB-UniRule"/>
</dbReference>
<dbReference type="FunFam" id="3.30.200.20:FF:000042">
    <property type="entry name" value="Aurora kinase A"/>
    <property type="match status" value="1"/>
</dbReference>
<comment type="catalytic activity">
    <reaction evidence="8 15">
        <text>L-threonyl-[protein] + ATP = O-phospho-L-threonyl-[protein] + ADP + H(+)</text>
        <dbReference type="Rhea" id="RHEA:46608"/>
        <dbReference type="Rhea" id="RHEA-COMP:11060"/>
        <dbReference type="Rhea" id="RHEA-COMP:11605"/>
        <dbReference type="ChEBI" id="CHEBI:15378"/>
        <dbReference type="ChEBI" id="CHEBI:30013"/>
        <dbReference type="ChEBI" id="CHEBI:30616"/>
        <dbReference type="ChEBI" id="CHEBI:61977"/>
        <dbReference type="ChEBI" id="CHEBI:456216"/>
        <dbReference type="EC" id="2.7.11.1"/>
    </reaction>
</comment>
<dbReference type="Gene3D" id="3.30.200.20">
    <property type="entry name" value="Phosphorylase Kinase, domain 1"/>
    <property type="match status" value="1"/>
</dbReference>
<dbReference type="GO" id="GO:0044779">
    <property type="term" value="P:meiotic spindle checkpoint signaling"/>
    <property type="evidence" value="ECO:0007669"/>
    <property type="project" value="UniProtKB-ARBA"/>
</dbReference>
<keyword evidence="7 11" id="KW-0067">ATP-binding</keyword>